<comment type="subcellular location">
    <subcellularLocation>
        <location evidence="1">Cell inner membrane</location>
        <topology evidence="1">Multi-pass membrane protein</topology>
    </subcellularLocation>
</comment>
<comment type="caution">
    <text evidence="11">The sequence shown here is derived from an EMBL/GenBank/DDBJ whole genome shotgun (WGS) entry which is preliminary data.</text>
</comment>
<dbReference type="GO" id="GO:0015740">
    <property type="term" value="P:C4-dicarboxylate transport"/>
    <property type="evidence" value="ECO:0007669"/>
    <property type="project" value="TreeGrafter"/>
</dbReference>
<dbReference type="AlphaFoldDB" id="A0A921ATY5"/>
<evidence type="ECO:0000256" key="1">
    <source>
        <dbReference type="ARBA" id="ARBA00004429"/>
    </source>
</evidence>
<evidence type="ECO:0000313" key="11">
    <source>
        <dbReference type="EMBL" id="HJD96342.1"/>
    </source>
</evidence>
<feature type="domain" description="Tripartite ATP-independent periplasmic transporters DctQ component" evidence="10">
    <location>
        <begin position="29"/>
        <end position="156"/>
    </location>
</feature>
<dbReference type="PANTHER" id="PTHR35011:SF2">
    <property type="entry name" value="2,3-DIKETO-L-GULONATE TRAP TRANSPORTER SMALL PERMEASE PROTEIN YIAM"/>
    <property type="match status" value="1"/>
</dbReference>
<keyword evidence="5 9" id="KW-0812">Transmembrane</keyword>
<feature type="transmembrane region" description="Helical" evidence="9">
    <location>
        <begin position="130"/>
        <end position="153"/>
    </location>
</feature>
<feature type="transmembrane region" description="Helical" evidence="9">
    <location>
        <begin position="92"/>
        <end position="110"/>
    </location>
</feature>
<dbReference type="RefSeq" id="WP_304120589.1">
    <property type="nucleotide sequence ID" value="NZ_DYZA01000030.1"/>
</dbReference>
<dbReference type="Pfam" id="PF04290">
    <property type="entry name" value="DctQ"/>
    <property type="match status" value="1"/>
</dbReference>
<evidence type="ECO:0000259" key="10">
    <source>
        <dbReference type="Pfam" id="PF04290"/>
    </source>
</evidence>
<reference evidence="11" key="1">
    <citation type="journal article" date="2021" name="PeerJ">
        <title>Extensive microbial diversity within the chicken gut microbiome revealed by metagenomics and culture.</title>
        <authorList>
            <person name="Gilroy R."/>
            <person name="Ravi A."/>
            <person name="Getino M."/>
            <person name="Pursley I."/>
            <person name="Horton D.L."/>
            <person name="Alikhan N.F."/>
            <person name="Baker D."/>
            <person name="Gharbi K."/>
            <person name="Hall N."/>
            <person name="Watson M."/>
            <person name="Adriaenssens E.M."/>
            <person name="Foster-Nyarko E."/>
            <person name="Jarju S."/>
            <person name="Secka A."/>
            <person name="Antonio M."/>
            <person name="Oren A."/>
            <person name="Chaudhuri R.R."/>
            <person name="La Ragione R."/>
            <person name="Hildebrand F."/>
            <person name="Pallen M.J."/>
        </authorList>
    </citation>
    <scope>NUCLEOTIDE SEQUENCE</scope>
    <source>
        <strain evidence="11">ChiGjej2B2-19336</strain>
    </source>
</reference>
<organism evidence="11 12">
    <name type="scientific">Mailhella massiliensis</name>
    <dbReference type="NCBI Taxonomy" id="1903261"/>
    <lineage>
        <taxon>Bacteria</taxon>
        <taxon>Pseudomonadati</taxon>
        <taxon>Thermodesulfobacteriota</taxon>
        <taxon>Desulfovibrionia</taxon>
        <taxon>Desulfovibrionales</taxon>
        <taxon>Desulfovibrionaceae</taxon>
        <taxon>Mailhella</taxon>
    </lineage>
</organism>
<dbReference type="EMBL" id="DYZA01000030">
    <property type="protein sequence ID" value="HJD96342.1"/>
    <property type="molecule type" value="Genomic_DNA"/>
</dbReference>
<evidence type="ECO:0000256" key="3">
    <source>
        <dbReference type="ARBA" id="ARBA00022475"/>
    </source>
</evidence>
<keyword evidence="6 9" id="KW-1133">Transmembrane helix</keyword>
<keyword evidence="4" id="KW-0997">Cell inner membrane</keyword>
<accession>A0A921ATY5</accession>
<evidence type="ECO:0000256" key="8">
    <source>
        <dbReference type="ARBA" id="ARBA00038436"/>
    </source>
</evidence>
<dbReference type="GO" id="GO:0005886">
    <property type="term" value="C:plasma membrane"/>
    <property type="evidence" value="ECO:0007669"/>
    <property type="project" value="UniProtKB-SubCell"/>
</dbReference>
<evidence type="ECO:0000256" key="6">
    <source>
        <dbReference type="ARBA" id="ARBA00022989"/>
    </source>
</evidence>
<dbReference type="PANTHER" id="PTHR35011">
    <property type="entry name" value="2,3-DIKETO-L-GULONATE TRAP TRANSPORTER SMALL PERMEASE PROTEIN YIAM"/>
    <property type="match status" value="1"/>
</dbReference>
<gene>
    <name evidence="11" type="ORF">K8W16_01675</name>
</gene>
<dbReference type="InterPro" id="IPR055348">
    <property type="entry name" value="DctQ"/>
</dbReference>
<dbReference type="Proteomes" id="UP000698963">
    <property type="component" value="Unassembled WGS sequence"/>
</dbReference>
<comment type="similarity">
    <text evidence="8">Belongs to the TRAP transporter small permease family.</text>
</comment>
<keyword evidence="7 9" id="KW-0472">Membrane</keyword>
<keyword evidence="2" id="KW-0813">Transport</keyword>
<evidence type="ECO:0000256" key="7">
    <source>
        <dbReference type="ARBA" id="ARBA00023136"/>
    </source>
</evidence>
<evidence type="ECO:0000256" key="2">
    <source>
        <dbReference type="ARBA" id="ARBA00022448"/>
    </source>
</evidence>
<evidence type="ECO:0000256" key="9">
    <source>
        <dbReference type="SAM" id="Phobius"/>
    </source>
</evidence>
<evidence type="ECO:0000256" key="4">
    <source>
        <dbReference type="ARBA" id="ARBA00022519"/>
    </source>
</evidence>
<evidence type="ECO:0000256" key="5">
    <source>
        <dbReference type="ARBA" id="ARBA00022692"/>
    </source>
</evidence>
<dbReference type="GO" id="GO:0022857">
    <property type="term" value="F:transmembrane transporter activity"/>
    <property type="evidence" value="ECO:0007669"/>
    <property type="project" value="TreeGrafter"/>
</dbReference>
<name>A0A921ATY5_9BACT</name>
<sequence length="169" mass="18043">MKAAAFVRSVVSGAARWGNLAGCALLFFMALLITTDVLARSLADTSIPGVFEVVEVCMGAMVGCGLAFTGVTHSHLDVEIVTELMPPRARSILRAFGNMLGFLFCAAAGVKTLSLALDAFSNRECTPTTSLLTGPFIFLLGLGFLLLAVVFLVHVHEESKISKEVRHDR</sequence>
<proteinExistence type="inferred from homology"/>
<protein>
    <submittedName>
        <fullName evidence="11">TRAP transporter small permease</fullName>
    </submittedName>
</protein>
<dbReference type="InterPro" id="IPR007387">
    <property type="entry name" value="TRAP_DctQ"/>
</dbReference>
<keyword evidence="3" id="KW-1003">Cell membrane</keyword>
<feature type="transmembrane region" description="Helical" evidence="9">
    <location>
        <begin position="49"/>
        <end position="71"/>
    </location>
</feature>
<evidence type="ECO:0000313" key="12">
    <source>
        <dbReference type="Proteomes" id="UP000698963"/>
    </source>
</evidence>
<reference evidence="11" key="2">
    <citation type="submission" date="2021-09" db="EMBL/GenBank/DDBJ databases">
        <authorList>
            <person name="Gilroy R."/>
        </authorList>
    </citation>
    <scope>NUCLEOTIDE SEQUENCE</scope>
    <source>
        <strain evidence="11">ChiGjej2B2-19336</strain>
    </source>
</reference>